<evidence type="ECO:0000313" key="2">
    <source>
        <dbReference type="EMBL" id="CAH1393718.1"/>
    </source>
</evidence>
<name>A0A9P0H1C6_NEZVI</name>
<accession>A0A9P0H1C6</accession>
<feature type="coiled-coil region" evidence="1">
    <location>
        <begin position="30"/>
        <end position="57"/>
    </location>
</feature>
<dbReference type="AlphaFoldDB" id="A0A9P0H1C6"/>
<evidence type="ECO:0000313" key="3">
    <source>
        <dbReference type="Proteomes" id="UP001152798"/>
    </source>
</evidence>
<protein>
    <submittedName>
        <fullName evidence="2">Uncharacterized protein</fullName>
    </submittedName>
</protein>
<reference evidence="2" key="1">
    <citation type="submission" date="2022-01" db="EMBL/GenBank/DDBJ databases">
        <authorList>
            <person name="King R."/>
        </authorList>
    </citation>
    <scope>NUCLEOTIDE SEQUENCE</scope>
</reference>
<dbReference type="EMBL" id="OV725078">
    <property type="protein sequence ID" value="CAH1393718.1"/>
    <property type="molecule type" value="Genomic_DNA"/>
</dbReference>
<organism evidence="2 3">
    <name type="scientific">Nezara viridula</name>
    <name type="common">Southern green stink bug</name>
    <name type="synonym">Cimex viridulus</name>
    <dbReference type="NCBI Taxonomy" id="85310"/>
    <lineage>
        <taxon>Eukaryota</taxon>
        <taxon>Metazoa</taxon>
        <taxon>Ecdysozoa</taxon>
        <taxon>Arthropoda</taxon>
        <taxon>Hexapoda</taxon>
        <taxon>Insecta</taxon>
        <taxon>Pterygota</taxon>
        <taxon>Neoptera</taxon>
        <taxon>Paraneoptera</taxon>
        <taxon>Hemiptera</taxon>
        <taxon>Heteroptera</taxon>
        <taxon>Panheteroptera</taxon>
        <taxon>Pentatomomorpha</taxon>
        <taxon>Pentatomoidea</taxon>
        <taxon>Pentatomidae</taxon>
        <taxon>Pentatominae</taxon>
        <taxon>Nezara</taxon>
    </lineage>
</organism>
<proteinExistence type="predicted"/>
<evidence type="ECO:0000256" key="1">
    <source>
        <dbReference type="SAM" id="Coils"/>
    </source>
</evidence>
<sequence length="149" mass="17283">MGSDSVSILEEWAVGDRGSAPQGTGIPWGLLLDRKQMQELRSENKEESKEISENVTQVKTKNKGANYRMETCKIEFRLHEDDWDTFIERRHNERVSKRVRDLSSRLRSRPKHRWEKYIRSELEDLRLIGLNGERCVGKDSAIGIVSLAL</sequence>
<dbReference type="Proteomes" id="UP001152798">
    <property type="component" value="Chromosome 2"/>
</dbReference>
<keyword evidence="3" id="KW-1185">Reference proteome</keyword>
<keyword evidence="1" id="KW-0175">Coiled coil</keyword>
<gene>
    <name evidence="2" type="ORF">NEZAVI_LOCUS4343</name>
</gene>